<protein>
    <submittedName>
        <fullName evidence="2">Uncharacterized protein</fullName>
    </submittedName>
</protein>
<reference evidence="2 3" key="1">
    <citation type="submission" date="2007-08" db="EMBL/GenBank/DDBJ databases">
        <title>Complete sequence of Shewanella sediminis HAW-EB3.</title>
        <authorList>
            <consortium name="US DOE Joint Genome Institute"/>
            <person name="Copeland A."/>
            <person name="Lucas S."/>
            <person name="Lapidus A."/>
            <person name="Barry K."/>
            <person name="Glavina del Rio T."/>
            <person name="Dalin E."/>
            <person name="Tice H."/>
            <person name="Pitluck S."/>
            <person name="Chertkov O."/>
            <person name="Brettin T."/>
            <person name="Bruce D."/>
            <person name="Detter J.C."/>
            <person name="Han C."/>
            <person name="Schmutz J."/>
            <person name="Larimer F."/>
            <person name="Land M."/>
            <person name="Hauser L."/>
            <person name="Kyrpides N."/>
            <person name="Kim E."/>
            <person name="Zhao J.-S."/>
            <person name="Richardson P."/>
        </authorList>
    </citation>
    <scope>NUCLEOTIDE SEQUENCE [LARGE SCALE GENOMIC DNA]</scope>
    <source>
        <strain evidence="2 3">HAW-EB3</strain>
    </source>
</reference>
<accession>A8FPX8</accession>
<dbReference type="RefSeq" id="WP_012004427.1">
    <property type="nucleotide sequence ID" value="NC_009831.1"/>
</dbReference>
<gene>
    <name evidence="2" type="ordered locus">Ssed_0288</name>
</gene>
<sequence precursor="true">MNNKIKATLVSLSLLFTSTSYAAMSDIAVCNDCSAQEVKTLIDNETSANIYVVDFVNRTAQKFTSGDENGSQPIAIAMSISELNTINQRYEYRKTHLRALNPSSK</sequence>
<dbReference type="eggNOG" id="ENOG5032GR9">
    <property type="taxonomic scope" value="Bacteria"/>
</dbReference>
<dbReference type="KEGG" id="sse:Ssed_0288"/>
<proteinExistence type="predicted"/>
<evidence type="ECO:0000256" key="1">
    <source>
        <dbReference type="SAM" id="SignalP"/>
    </source>
</evidence>
<evidence type="ECO:0000313" key="2">
    <source>
        <dbReference type="EMBL" id="ABV34901.1"/>
    </source>
</evidence>
<keyword evidence="1" id="KW-0732">Signal</keyword>
<dbReference type="HOGENOM" id="CLU_177057_0_0_6"/>
<name>A8FPX8_SHESH</name>
<dbReference type="EMBL" id="CP000821">
    <property type="protein sequence ID" value="ABV34901.1"/>
    <property type="molecule type" value="Genomic_DNA"/>
</dbReference>
<feature type="chain" id="PRO_5002719920" evidence="1">
    <location>
        <begin position="23"/>
        <end position="105"/>
    </location>
</feature>
<keyword evidence="3" id="KW-1185">Reference proteome</keyword>
<dbReference type="STRING" id="425104.Ssed_0288"/>
<organism evidence="2 3">
    <name type="scientific">Shewanella sediminis (strain HAW-EB3)</name>
    <dbReference type="NCBI Taxonomy" id="425104"/>
    <lineage>
        <taxon>Bacteria</taxon>
        <taxon>Pseudomonadati</taxon>
        <taxon>Pseudomonadota</taxon>
        <taxon>Gammaproteobacteria</taxon>
        <taxon>Alteromonadales</taxon>
        <taxon>Shewanellaceae</taxon>
        <taxon>Shewanella</taxon>
    </lineage>
</organism>
<dbReference type="Proteomes" id="UP000002015">
    <property type="component" value="Chromosome"/>
</dbReference>
<dbReference type="AlphaFoldDB" id="A8FPX8"/>
<evidence type="ECO:0000313" key="3">
    <source>
        <dbReference type="Proteomes" id="UP000002015"/>
    </source>
</evidence>
<dbReference type="OrthoDB" id="6265922at2"/>
<feature type="signal peptide" evidence="1">
    <location>
        <begin position="1"/>
        <end position="22"/>
    </location>
</feature>